<dbReference type="CDD" id="cd03259">
    <property type="entry name" value="ABC_Carb_Solutes_like"/>
    <property type="match status" value="1"/>
</dbReference>
<keyword evidence="3" id="KW-0547">Nucleotide-binding</keyword>
<evidence type="ECO:0000256" key="2">
    <source>
        <dbReference type="ARBA" id="ARBA00022475"/>
    </source>
</evidence>
<dbReference type="InterPro" id="IPR047641">
    <property type="entry name" value="ABC_transpr_MalK/UgpC-like"/>
</dbReference>
<dbReference type="PANTHER" id="PTHR43875">
    <property type="entry name" value="MALTODEXTRIN IMPORT ATP-BINDING PROTEIN MSMX"/>
    <property type="match status" value="1"/>
</dbReference>
<dbReference type="InterPro" id="IPR015853">
    <property type="entry name" value="ABC_transpr_FbpC"/>
</dbReference>
<evidence type="ECO:0000313" key="7">
    <source>
        <dbReference type="EMBL" id="PPK48992.1"/>
    </source>
</evidence>
<evidence type="ECO:0000313" key="8">
    <source>
        <dbReference type="Proteomes" id="UP000239863"/>
    </source>
</evidence>
<dbReference type="PROSITE" id="PS50893">
    <property type="entry name" value="ABC_TRANSPORTER_2"/>
    <property type="match status" value="1"/>
</dbReference>
<dbReference type="Pfam" id="PF00005">
    <property type="entry name" value="ABC_tran"/>
    <property type="match status" value="1"/>
</dbReference>
<sequence length="339" mass="38481">MKVNIENLRKQYEKIMAVDDLNVTIKDGELVSILGPSGCGKSTLLYMLAGIVEPTGGNIYFDEKLINNIPIEKRNIGLVFQNYSLYPHMTVLENLMFPLKMNKVSKNKAIEAAKAISNLLKIEELLKRKPKELSGGQQQRVAIGRALIKKPGLLLMDEPFSNLDAALRIEMREEVKNLQKDFNITTLFVTHDQEEALSISNKILLMNKGKVVQFSTGEELYHSPSSIYVATFIGNPKINLIKKEDFIKSIGNLEKILDERIKTFGIRAEDIIIYPKEERYSELTIAHIKNIISLGRDTHITLICKGIELKSIITGECNYKIGQDVFIKFKKIHKFRDSV</sequence>
<dbReference type="SUPFAM" id="SSF50331">
    <property type="entry name" value="MOP-like"/>
    <property type="match status" value="1"/>
</dbReference>
<dbReference type="EMBL" id="PTIS01000003">
    <property type="protein sequence ID" value="PPK48992.1"/>
    <property type="molecule type" value="Genomic_DNA"/>
</dbReference>
<protein>
    <submittedName>
        <fullName evidence="7">Multiple sugar transport system ATP-binding protein</fullName>
    </submittedName>
</protein>
<dbReference type="GO" id="GO:0005524">
    <property type="term" value="F:ATP binding"/>
    <property type="evidence" value="ECO:0007669"/>
    <property type="project" value="UniProtKB-KW"/>
</dbReference>
<evidence type="ECO:0000256" key="4">
    <source>
        <dbReference type="ARBA" id="ARBA00022840"/>
    </source>
</evidence>
<dbReference type="PROSITE" id="PS00211">
    <property type="entry name" value="ABC_TRANSPORTER_1"/>
    <property type="match status" value="1"/>
</dbReference>
<dbReference type="Gene3D" id="3.40.50.300">
    <property type="entry name" value="P-loop containing nucleotide triphosphate hydrolases"/>
    <property type="match status" value="1"/>
</dbReference>
<dbReference type="InterPro" id="IPR003593">
    <property type="entry name" value="AAA+_ATPase"/>
</dbReference>
<keyword evidence="4 7" id="KW-0067">ATP-binding</keyword>
<keyword evidence="7" id="KW-0762">Sugar transport</keyword>
<dbReference type="OrthoDB" id="9802264at2"/>
<proteinExistence type="predicted"/>
<dbReference type="GO" id="GO:0015408">
    <property type="term" value="F:ABC-type ferric iron transporter activity"/>
    <property type="evidence" value="ECO:0007669"/>
    <property type="project" value="InterPro"/>
</dbReference>
<dbReference type="SUPFAM" id="SSF52540">
    <property type="entry name" value="P-loop containing nucleoside triphosphate hydrolases"/>
    <property type="match status" value="1"/>
</dbReference>
<comment type="caution">
    <text evidence="7">The sequence shown here is derived from an EMBL/GenBank/DDBJ whole genome shotgun (WGS) entry which is preliminary data.</text>
</comment>
<dbReference type="STRING" id="37659.GCA_000703125_02049"/>
<dbReference type="SMART" id="SM00382">
    <property type="entry name" value="AAA"/>
    <property type="match status" value="1"/>
</dbReference>
<gene>
    <name evidence="7" type="ORF">BD821_103120</name>
</gene>
<dbReference type="InterPro" id="IPR008995">
    <property type="entry name" value="Mo/tungstate-bd_C_term_dom"/>
</dbReference>
<dbReference type="FunFam" id="3.40.50.300:FF:000042">
    <property type="entry name" value="Maltose/maltodextrin ABC transporter, ATP-binding protein"/>
    <property type="match status" value="1"/>
</dbReference>
<dbReference type="AlphaFoldDB" id="A0A2S6FZC1"/>
<dbReference type="InterPro" id="IPR003439">
    <property type="entry name" value="ABC_transporter-like_ATP-bd"/>
</dbReference>
<keyword evidence="2" id="KW-1003">Cell membrane</keyword>
<feature type="domain" description="ABC transporter" evidence="6">
    <location>
        <begin position="3"/>
        <end position="233"/>
    </location>
</feature>
<evidence type="ECO:0000256" key="3">
    <source>
        <dbReference type="ARBA" id="ARBA00022741"/>
    </source>
</evidence>
<evidence type="ECO:0000256" key="1">
    <source>
        <dbReference type="ARBA" id="ARBA00022448"/>
    </source>
</evidence>
<evidence type="ECO:0000256" key="5">
    <source>
        <dbReference type="ARBA" id="ARBA00023136"/>
    </source>
</evidence>
<keyword evidence="5" id="KW-0472">Membrane</keyword>
<dbReference type="RefSeq" id="WP_104409406.1">
    <property type="nucleotide sequence ID" value="NZ_PTIS01000003.1"/>
</dbReference>
<dbReference type="InterPro" id="IPR017871">
    <property type="entry name" value="ABC_transporter-like_CS"/>
</dbReference>
<dbReference type="GO" id="GO:0016887">
    <property type="term" value="F:ATP hydrolysis activity"/>
    <property type="evidence" value="ECO:0007669"/>
    <property type="project" value="InterPro"/>
</dbReference>
<dbReference type="GO" id="GO:0055052">
    <property type="term" value="C:ATP-binding cassette (ABC) transporter complex, substrate-binding subunit-containing"/>
    <property type="evidence" value="ECO:0007669"/>
    <property type="project" value="TreeGrafter"/>
</dbReference>
<reference evidence="7 8" key="1">
    <citation type="submission" date="2018-02" db="EMBL/GenBank/DDBJ databases">
        <title>Genomic Encyclopedia of Archaeal and Bacterial Type Strains, Phase II (KMG-II): from individual species to whole genera.</title>
        <authorList>
            <person name="Goeker M."/>
        </authorList>
    </citation>
    <scope>NUCLEOTIDE SEQUENCE [LARGE SCALE GENOMIC DNA]</scope>
    <source>
        <strain evidence="7 8">DSM 15099</strain>
    </source>
</reference>
<organism evidence="7 8">
    <name type="scientific">Clostridium algidicarnis DSM 15099</name>
    <dbReference type="NCBI Taxonomy" id="1121295"/>
    <lineage>
        <taxon>Bacteria</taxon>
        <taxon>Bacillati</taxon>
        <taxon>Bacillota</taxon>
        <taxon>Clostridia</taxon>
        <taxon>Eubacteriales</taxon>
        <taxon>Clostridiaceae</taxon>
        <taxon>Clostridium</taxon>
    </lineage>
</organism>
<evidence type="ECO:0000259" key="6">
    <source>
        <dbReference type="PROSITE" id="PS50893"/>
    </source>
</evidence>
<dbReference type="Proteomes" id="UP000239863">
    <property type="component" value="Unassembled WGS sequence"/>
</dbReference>
<dbReference type="InterPro" id="IPR027417">
    <property type="entry name" value="P-loop_NTPase"/>
</dbReference>
<keyword evidence="1" id="KW-0813">Transport</keyword>
<dbReference type="PANTHER" id="PTHR43875:SF1">
    <property type="entry name" value="OSMOPROTECTIVE COMPOUNDS UPTAKE ATP-BINDING PROTEIN GGTA"/>
    <property type="match status" value="1"/>
</dbReference>
<name>A0A2S6FZC1_9CLOT</name>
<accession>A0A2S6FZC1</accession>